<gene>
    <name evidence="4" type="ORF">METZ01_LOCUS131838</name>
</gene>
<reference evidence="4" key="1">
    <citation type="submission" date="2018-05" db="EMBL/GenBank/DDBJ databases">
        <authorList>
            <person name="Lanie J.A."/>
            <person name="Ng W.-L."/>
            <person name="Kazmierczak K.M."/>
            <person name="Andrzejewski T.M."/>
            <person name="Davidsen T.M."/>
            <person name="Wayne K.J."/>
            <person name="Tettelin H."/>
            <person name="Glass J.I."/>
            <person name="Rusch D."/>
            <person name="Podicherti R."/>
            <person name="Tsui H.-C.T."/>
            <person name="Winkler M.E."/>
        </authorList>
    </citation>
    <scope>NUCLEOTIDE SEQUENCE</scope>
</reference>
<dbReference type="Gene3D" id="3.90.1170.50">
    <property type="entry name" value="Aldehyde oxidase/xanthine dehydrogenase, a/b hammerhead"/>
    <property type="match status" value="1"/>
</dbReference>
<evidence type="ECO:0000256" key="2">
    <source>
        <dbReference type="ARBA" id="ARBA00023002"/>
    </source>
</evidence>
<dbReference type="InterPro" id="IPR036856">
    <property type="entry name" value="Ald_Oxase/Xan_DH_a/b_sf"/>
</dbReference>
<evidence type="ECO:0000313" key="4">
    <source>
        <dbReference type="EMBL" id="SVA78984.1"/>
    </source>
</evidence>
<dbReference type="Pfam" id="PF02738">
    <property type="entry name" value="MoCoBD_1"/>
    <property type="match status" value="1"/>
</dbReference>
<keyword evidence="1" id="KW-0500">Molybdenum</keyword>
<dbReference type="PANTHER" id="PTHR11908">
    <property type="entry name" value="XANTHINE DEHYDROGENASE"/>
    <property type="match status" value="1"/>
</dbReference>
<name>A0A381YPW0_9ZZZZ</name>
<dbReference type="Pfam" id="PF20256">
    <property type="entry name" value="MoCoBD_2"/>
    <property type="match status" value="1"/>
</dbReference>
<dbReference type="SMART" id="SM01008">
    <property type="entry name" value="Ald_Xan_dh_C"/>
    <property type="match status" value="1"/>
</dbReference>
<evidence type="ECO:0000259" key="3">
    <source>
        <dbReference type="SMART" id="SM01008"/>
    </source>
</evidence>
<dbReference type="Gene3D" id="3.30.365.10">
    <property type="entry name" value="Aldehyde oxidase/xanthine dehydrogenase, molybdopterin binding domain"/>
    <property type="match status" value="4"/>
</dbReference>
<organism evidence="4">
    <name type="scientific">marine metagenome</name>
    <dbReference type="NCBI Taxonomy" id="408172"/>
    <lineage>
        <taxon>unclassified sequences</taxon>
        <taxon>metagenomes</taxon>
        <taxon>ecological metagenomes</taxon>
    </lineage>
</organism>
<dbReference type="InterPro" id="IPR000674">
    <property type="entry name" value="Ald_Oxase/Xan_DH_a/b"/>
</dbReference>
<dbReference type="SUPFAM" id="SSF54665">
    <property type="entry name" value="CO dehydrogenase molybdoprotein N-domain-like"/>
    <property type="match status" value="1"/>
</dbReference>
<dbReference type="InterPro" id="IPR016208">
    <property type="entry name" value="Ald_Oxase/xanthine_DH-like"/>
</dbReference>
<accession>A0A381YPW0</accession>
<evidence type="ECO:0000256" key="1">
    <source>
        <dbReference type="ARBA" id="ARBA00022505"/>
    </source>
</evidence>
<dbReference type="InterPro" id="IPR008274">
    <property type="entry name" value="AldOxase/xan_DH_MoCoBD1"/>
</dbReference>
<proteinExistence type="predicted"/>
<dbReference type="Pfam" id="PF01315">
    <property type="entry name" value="Ald_Xan_dh_C"/>
    <property type="match status" value="1"/>
</dbReference>
<dbReference type="InterPro" id="IPR046867">
    <property type="entry name" value="AldOxase/xan_DH_MoCoBD2"/>
</dbReference>
<dbReference type="EMBL" id="UINC01018742">
    <property type="protein sequence ID" value="SVA78984.1"/>
    <property type="molecule type" value="Genomic_DNA"/>
</dbReference>
<dbReference type="PANTHER" id="PTHR11908:SF132">
    <property type="entry name" value="ALDEHYDE OXIDASE 1-RELATED"/>
    <property type="match status" value="1"/>
</dbReference>
<dbReference type="SUPFAM" id="SSF56003">
    <property type="entry name" value="Molybdenum cofactor-binding domain"/>
    <property type="match status" value="1"/>
</dbReference>
<dbReference type="AlphaFoldDB" id="A0A381YPW0"/>
<dbReference type="GO" id="GO:0005506">
    <property type="term" value="F:iron ion binding"/>
    <property type="evidence" value="ECO:0007669"/>
    <property type="project" value="InterPro"/>
</dbReference>
<sequence>MAITKESPRKFRVLDTSPIRHDGLDKVTGRACFGADFYMSGTLHGKILRSPHAHARILSIDTSKAEDLPGVKAVVTADDFPIISQPLDLSHARSTPRAVAENDLAYKKVLYRGHAVAAVAAISIHIAEEALDLIEVAYEVLIPVLDVREAMMDDAPVLHEDLTTIFRTENFARGDDTGIKGNIAGHVQVLQGDVEAGFNQSDIIVERELTTSMVHQGYIEPFAATAFWSPDDHLTIWTSTQNAFGMRSTASAILGLSESSIKIVQLEIGGGFGGKGTGYMEPVAALLSKKSSAPVKIVMTRKEVFEGTGPTSGTFIRCKIGADKEGYIKAAQIYMAYEAGAYPGSPVSGGAFPALGAYKIDNLLVDGYDVVVNKPKTQSYRAPGQPQSAHAVETVIDELAEKLGVDPMEFRLKNAVQEGDISPTGLPHSRFGCVEVEEAMKAHPHYNAPLQGPNQGRGVAVGYRMHGGGNGSSATINVNDNGTISLVTGSADLSGSRVSLAMQAAEALGIDTGDVTPSVTDTDSIGFTSGSFGSRITFDTGRATLKAAALVVEQMKERAALLWEVQPGDVEFGDGVFGCNLNAGDRLTFKEMAREMAHTGGAITCSASDVQGGVGPQLAGNIVDVEVDPDTGKVEILRYTTFMDVGQVVHRSNVEGQMQGGVLQGAGWALNEEYYYTEEGAMANSSLLDYRMPTALDLPMIDTVIIEIPNPRHPFGIRGVGESPIIPPLAAITNAIYDATGVRLTKLPMSPSSIIKALGEKNPQ</sequence>
<keyword evidence="2" id="KW-0560">Oxidoreductase</keyword>
<dbReference type="GO" id="GO:0016491">
    <property type="term" value="F:oxidoreductase activity"/>
    <property type="evidence" value="ECO:0007669"/>
    <property type="project" value="UniProtKB-KW"/>
</dbReference>
<protein>
    <recommendedName>
        <fullName evidence="3">Aldehyde oxidase/xanthine dehydrogenase a/b hammerhead domain-containing protein</fullName>
    </recommendedName>
</protein>
<dbReference type="InterPro" id="IPR037165">
    <property type="entry name" value="AldOxase/xan_DH_Mopterin-bd_sf"/>
</dbReference>
<feature type="domain" description="Aldehyde oxidase/xanthine dehydrogenase a/b hammerhead" evidence="3">
    <location>
        <begin position="28"/>
        <end position="142"/>
    </location>
</feature>